<feature type="region of interest" description="Disordered" evidence="1">
    <location>
        <begin position="144"/>
        <end position="170"/>
    </location>
</feature>
<feature type="compositionally biased region" description="Low complexity" evidence="1">
    <location>
        <begin position="156"/>
        <end position="170"/>
    </location>
</feature>
<dbReference type="EMBL" id="CP010519">
    <property type="protein sequence ID" value="AJE81699.1"/>
    <property type="molecule type" value="Genomic_DNA"/>
</dbReference>
<accession>A0A0B5EJM1</accession>
<gene>
    <name evidence="2" type="ORF">SLNWT_1323</name>
</gene>
<sequence length="170" mass="18813">MSLPHPDFELYDNVGRTTEQITAHRDDRPTADDLHRWAAHDAREFSTALPDGEAGQSISDWTRHLYRVRTAAELNTVAQAVLGDGRSGLGELHTFLETAAEWCEHNQEPSIAARYRQHAEELSVLGDQLVYLGADHLASTYRRTNRSAPAQPPPAVARVPAPTAGRRAAR</sequence>
<evidence type="ECO:0000256" key="1">
    <source>
        <dbReference type="SAM" id="MobiDB-lite"/>
    </source>
</evidence>
<dbReference type="AlphaFoldDB" id="A0A0B5EJM1"/>
<proteinExistence type="predicted"/>
<name>A0A0B5EJM1_STRA4</name>
<evidence type="ECO:0000313" key="2">
    <source>
        <dbReference type="EMBL" id="AJE81699.1"/>
    </source>
</evidence>
<dbReference type="Proteomes" id="UP000031523">
    <property type="component" value="Chromosome"/>
</dbReference>
<protein>
    <submittedName>
        <fullName evidence="2">Uncharacterized protein</fullName>
    </submittedName>
</protein>
<keyword evidence="3" id="KW-1185">Reference proteome</keyword>
<reference evidence="2 3" key="1">
    <citation type="submission" date="2015-01" db="EMBL/GenBank/DDBJ databases">
        <title>Enhanced salinomycin production by adjusting the supply of polyketide extender units in Streptomyce albus DSM 41398.</title>
        <authorList>
            <person name="Lu C."/>
        </authorList>
    </citation>
    <scope>NUCLEOTIDE SEQUENCE [LARGE SCALE GENOMIC DNA]</scope>
    <source>
        <strain evidence="3">ATCC 21838 / DSM 41398 / FERM P-419 / JCM 4703 / NBRC 107858</strain>
    </source>
</reference>
<evidence type="ECO:0000313" key="3">
    <source>
        <dbReference type="Proteomes" id="UP000031523"/>
    </source>
</evidence>
<organism evidence="2 3">
    <name type="scientific">Streptomyces albus (strain ATCC 21838 / DSM 41398 / FERM P-419 / JCM 4703 / NBRC 107858)</name>
    <dbReference type="NCBI Taxonomy" id="1081613"/>
    <lineage>
        <taxon>Bacteria</taxon>
        <taxon>Bacillati</taxon>
        <taxon>Actinomycetota</taxon>
        <taxon>Actinomycetes</taxon>
        <taxon>Kitasatosporales</taxon>
        <taxon>Streptomycetaceae</taxon>
        <taxon>Streptomyces</taxon>
    </lineage>
</organism>
<dbReference type="KEGG" id="sals:SLNWT_1323"/>